<dbReference type="UniPathway" id="UPA00084">
    <property type="reaction ID" value="UER00504"/>
</dbReference>
<keyword evidence="1" id="KW-0460">Magnesium</keyword>
<dbReference type="Pfam" id="PF04608">
    <property type="entry name" value="PgpA"/>
    <property type="match status" value="1"/>
</dbReference>
<comment type="pathway">
    <text evidence="1">Phospholipid metabolism; phosphatidylglycerol biosynthesis; phosphatidylglycerol from CDP-diacylglycerol: step 2/2.</text>
</comment>
<evidence type="ECO:0000313" key="4">
    <source>
        <dbReference type="EMBL" id="RCL44783.1"/>
    </source>
</evidence>
<feature type="transmembrane region" description="Helical" evidence="2">
    <location>
        <begin position="79"/>
        <end position="97"/>
    </location>
</feature>
<sequence>MNNFPDLKNPFHFIATLGAIGKLPFAPGTWGSLFACVLFIMLAHIVINIEIFIAITIIFSIWICEKASIDLIEKDHKSIVIDELAGMWIALYPAIFYDTRDERVVFVILAFLLFRFFDILKPYPISYVDKNIKGGIGIVLDDIIAGFFAGLTSVGVMILLFA</sequence>
<dbReference type="GO" id="GO:0008962">
    <property type="term" value="F:phosphatidylglycerophosphatase activity"/>
    <property type="evidence" value="ECO:0007669"/>
    <property type="project" value="UniProtKB-EC"/>
</dbReference>
<keyword evidence="1" id="KW-0443">Lipid metabolism</keyword>
<keyword evidence="1" id="KW-1208">Phospholipid metabolism</keyword>
<dbReference type="EC" id="3.1.3.27" evidence="1"/>
<evidence type="ECO:0000313" key="5">
    <source>
        <dbReference type="Proteomes" id="UP000252915"/>
    </source>
</evidence>
<evidence type="ECO:0000256" key="2">
    <source>
        <dbReference type="SAM" id="Phobius"/>
    </source>
</evidence>
<dbReference type="InterPro" id="IPR026037">
    <property type="entry name" value="PgpA"/>
</dbReference>
<dbReference type="InterPro" id="IPR007686">
    <property type="entry name" value="YutG/PgpA"/>
</dbReference>
<evidence type="ECO:0000259" key="3">
    <source>
        <dbReference type="Pfam" id="PF04608"/>
    </source>
</evidence>
<gene>
    <name evidence="4" type="ORF">DBW92_02395</name>
</gene>
<comment type="caution">
    <text evidence="4">The sequence shown here is derived from an EMBL/GenBank/DDBJ whole genome shotgun (WGS) entry which is preliminary data.</text>
</comment>
<dbReference type="SUPFAM" id="SSF101307">
    <property type="entry name" value="YutG-like"/>
    <property type="match status" value="1"/>
</dbReference>
<feature type="transmembrane region" description="Helical" evidence="2">
    <location>
        <begin position="103"/>
        <end position="123"/>
    </location>
</feature>
<comment type="cofactor">
    <cofactor evidence="1">
        <name>Mg(2+)</name>
        <dbReference type="ChEBI" id="CHEBI:18420"/>
    </cofactor>
</comment>
<proteinExistence type="predicted"/>
<evidence type="ECO:0000256" key="1">
    <source>
        <dbReference type="PIRNR" id="PIRNR006162"/>
    </source>
</evidence>
<keyword evidence="1" id="KW-0595">Phospholipid degradation</keyword>
<dbReference type="PANTHER" id="PTHR36305:SF1">
    <property type="entry name" value="PHOSPHATIDYLGLYCEROPHOSPHATASE A"/>
    <property type="match status" value="1"/>
</dbReference>
<feature type="transmembrane region" description="Helical" evidence="2">
    <location>
        <begin position="135"/>
        <end position="161"/>
    </location>
</feature>
<protein>
    <recommendedName>
        <fullName evidence="1">Phosphatidylglycerophosphatase A</fullName>
        <ecNumber evidence="1">3.1.3.27</ecNumber>
    </recommendedName>
    <alternativeName>
        <fullName evidence="1">Phosphatidylglycerolphosphate phosphatase A</fullName>
    </alternativeName>
</protein>
<dbReference type="InterPro" id="IPR036681">
    <property type="entry name" value="PgpA-like_sf"/>
</dbReference>
<dbReference type="GO" id="GO:0005886">
    <property type="term" value="C:plasma membrane"/>
    <property type="evidence" value="ECO:0007669"/>
    <property type="project" value="UniProtKB-SubCell"/>
</dbReference>
<dbReference type="AlphaFoldDB" id="A0A368C5I8"/>
<keyword evidence="1" id="KW-1003">Cell membrane</keyword>
<dbReference type="GO" id="GO:0009395">
    <property type="term" value="P:phospholipid catabolic process"/>
    <property type="evidence" value="ECO:0007669"/>
    <property type="project" value="UniProtKB-KW"/>
</dbReference>
<accession>A0A368C5I8</accession>
<keyword evidence="1" id="KW-0997">Cell inner membrane</keyword>
<keyword evidence="2" id="KW-1133">Transmembrane helix</keyword>
<reference evidence="4 5" key="1">
    <citation type="journal article" date="2018" name="Microbiome">
        <title>Fine metagenomic profile of the Mediterranean stratified and mixed water columns revealed by assembly and recruitment.</title>
        <authorList>
            <person name="Haro-Moreno J.M."/>
            <person name="Lopez-Perez M."/>
            <person name="De La Torre J.R."/>
            <person name="Picazo A."/>
            <person name="Camacho A."/>
            <person name="Rodriguez-Valera F."/>
        </authorList>
    </citation>
    <scope>NUCLEOTIDE SEQUENCE [LARGE SCALE GENOMIC DNA]</scope>
    <source>
        <strain evidence="4">MED-G78</strain>
    </source>
</reference>
<dbReference type="GO" id="GO:0046872">
    <property type="term" value="F:metal ion binding"/>
    <property type="evidence" value="ECO:0007669"/>
    <property type="project" value="UniProtKB-KW"/>
</dbReference>
<dbReference type="GO" id="GO:0006655">
    <property type="term" value="P:phosphatidylglycerol biosynthetic process"/>
    <property type="evidence" value="ECO:0007669"/>
    <property type="project" value="UniProtKB-UniPathway"/>
</dbReference>
<comment type="function">
    <text evidence="1">Lipid phosphatase which dephosphorylates phosphatidylglycerophosphate (PGP) to phosphatidylglycerol (PG).</text>
</comment>
<dbReference type="EMBL" id="QOPI01000009">
    <property type="protein sequence ID" value="RCL44783.1"/>
    <property type="molecule type" value="Genomic_DNA"/>
</dbReference>
<keyword evidence="1" id="KW-0442">Lipid degradation</keyword>
<dbReference type="PIRSF" id="PIRSF006162">
    <property type="entry name" value="PgpA"/>
    <property type="match status" value="1"/>
</dbReference>
<dbReference type="CDD" id="cd06971">
    <property type="entry name" value="PgpA"/>
    <property type="match status" value="1"/>
</dbReference>
<name>A0A368C5I8_9GAMM</name>
<feature type="domain" description="YutG/PgpA" evidence="3">
    <location>
        <begin position="13"/>
        <end position="156"/>
    </location>
</feature>
<keyword evidence="1" id="KW-0479">Metal-binding</keyword>
<dbReference type="PANTHER" id="PTHR36305">
    <property type="entry name" value="PHOSPHATIDYLGLYCEROPHOSPHATASE A"/>
    <property type="match status" value="1"/>
</dbReference>
<organism evidence="4 5">
    <name type="scientific">SAR86 cluster bacterium</name>
    <dbReference type="NCBI Taxonomy" id="2030880"/>
    <lineage>
        <taxon>Bacteria</taxon>
        <taxon>Pseudomonadati</taxon>
        <taxon>Pseudomonadota</taxon>
        <taxon>Gammaproteobacteria</taxon>
        <taxon>SAR86 cluster</taxon>
    </lineage>
</organism>
<comment type="catalytic activity">
    <reaction evidence="1">
        <text>a 1,2-diacyl-sn-glycero-3-phospho-(1'-sn-glycero-3'-phosphate) + H2O = a 1,2-diacyl-sn-glycero-3-phospho-(1'-sn-glycerol) + phosphate</text>
        <dbReference type="Rhea" id="RHEA:33751"/>
        <dbReference type="ChEBI" id="CHEBI:15377"/>
        <dbReference type="ChEBI" id="CHEBI:43474"/>
        <dbReference type="ChEBI" id="CHEBI:60110"/>
        <dbReference type="ChEBI" id="CHEBI:64716"/>
        <dbReference type="EC" id="3.1.3.27"/>
    </reaction>
</comment>
<comment type="subcellular location">
    <subcellularLocation>
        <location evidence="1">Cell inner membrane</location>
        <topology evidence="1">Multi-pass membrane protein</topology>
    </subcellularLocation>
</comment>
<keyword evidence="1 2" id="KW-0472">Membrane</keyword>
<feature type="transmembrane region" description="Helical" evidence="2">
    <location>
        <begin position="32"/>
        <end position="59"/>
    </location>
</feature>
<keyword evidence="1" id="KW-0378">Hydrolase</keyword>
<dbReference type="Proteomes" id="UP000252915">
    <property type="component" value="Unassembled WGS sequence"/>
</dbReference>
<keyword evidence="1 2" id="KW-0812">Transmembrane</keyword>